<dbReference type="EMBL" id="GG745336">
    <property type="protein sequence ID" value="KNE60702.1"/>
    <property type="molecule type" value="Genomic_DNA"/>
</dbReference>
<evidence type="ECO:0000256" key="1">
    <source>
        <dbReference type="SAM" id="MobiDB-lite"/>
    </source>
</evidence>
<feature type="compositionally biased region" description="Basic and acidic residues" evidence="1">
    <location>
        <begin position="12"/>
        <end position="26"/>
    </location>
</feature>
<dbReference type="AlphaFoldDB" id="A0A0L0SE42"/>
<name>A0A0L0SE42_ALLM3</name>
<reference evidence="2 3" key="1">
    <citation type="submission" date="2009-11" db="EMBL/GenBank/DDBJ databases">
        <title>Annotation of Allomyces macrogynus ATCC 38327.</title>
        <authorList>
            <consortium name="The Broad Institute Genome Sequencing Platform"/>
            <person name="Russ C."/>
            <person name="Cuomo C."/>
            <person name="Burger G."/>
            <person name="Gray M.W."/>
            <person name="Holland P.W.H."/>
            <person name="King N."/>
            <person name="Lang F.B.F."/>
            <person name="Roger A.J."/>
            <person name="Ruiz-Trillo I."/>
            <person name="Young S.K."/>
            <person name="Zeng Q."/>
            <person name="Gargeya S."/>
            <person name="Fitzgerald M."/>
            <person name="Haas B."/>
            <person name="Abouelleil A."/>
            <person name="Alvarado L."/>
            <person name="Arachchi H.M."/>
            <person name="Berlin A."/>
            <person name="Chapman S.B."/>
            <person name="Gearin G."/>
            <person name="Goldberg J."/>
            <person name="Griggs A."/>
            <person name="Gujja S."/>
            <person name="Hansen M."/>
            <person name="Heiman D."/>
            <person name="Howarth C."/>
            <person name="Larimer J."/>
            <person name="Lui A."/>
            <person name="MacDonald P.J.P."/>
            <person name="McCowen C."/>
            <person name="Montmayeur A."/>
            <person name="Murphy C."/>
            <person name="Neiman D."/>
            <person name="Pearson M."/>
            <person name="Priest M."/>
            <person name="Roberts A."/>
            <person name="Saif S."/>
            <person name="Shea T."/>
            <person name="Sisk P."/>
            <person name="Stolte C."/>
            <person name="Sykes S."/>
            <person name="Wortman J."/>
            <person name="Nusbaum C."/>
            <person name="Birren B."/>
        </authorList>
    </citation>
    <scope>NUCLEOTIDE SEQUENCE [LARGE SCALE GENOMIC DNA]</scope>
    <source>
        <strain evidence="2 3">ATCC 38327</strain>
    </source>
</reference>
<dbReference type="Proteomes" id="UP000054350">
    <property type="component" value="Unassembled WGS sequence"/>
</dbReference>
<feature type="region of interest" description="Disordered" evidence="1">
    <location>
        <begin position="1"/>
        <end position="197"/>
    </location>
</feature>
<accession>A0A0L0SE42</accession>
<keyword evidence="3" id="KW-1185">Reference proteome</keyword>
<sequence>MDGQYARAAPRPPRDGHRIPRPERTEYSSSRPARPRSPSRTRGYASDVGTPGTLAPMPPAGSTPQPYTLGRARPSVEAEPVRRPPRPTRGASGPAATTISRSEVGGYSSRSEVGGYSSRSEVGGGYGASRSEVGSSGAPAYSSSRSEVGSGGYSSRSEVGGGGYSSRSEVSGGGYSSRSEVARTASGAAAALPAYQQ</sequence>
<organism evidence="2 3">
    <name type="scientific">Allomyces macrogynus (strain ATCC 38327)</name>
    <name type="common">Allomyces javanicus var. macrogynus</name>
    <dbReference type="NCBI Taxonomy" id="578462"/>
    <lineage>
        <taxon>Eukaryota</taxon>
        <taxon>Fungi</taxon>
        <taxon>Fungi incertae sedis</taxon>
        <taxon>Blastocladiomycota</taxon>
        <taxon>Blastocladiomycetes</taxon>
        <taxon>Blastocladiales</taxon>
        <taxon>Blastocladiaceae</taxon>
        <taxon>Allomyces</taxon>
    </lineage>
</organism>
<dbReference type="VEuPathDB" id="FungiDB:AMAG_18595"/>
<gene>
    <name evidence="2" type="ORF">AMAG_18595</name>
</gene>
<proteinExistence type="predicted"/>
<evidence type="ECO:0000313" key="3">
    <source>
        <dbReference type="Proteomes" id="UP000054350"/>
    </source>
</evidence>
<reference evidence="3" key="2">
    <citation type="submission" date="2009-11" db="EMBL/GenBank/DDBJ databases">
        <title>The Genome Sequence of Allomyces macrogynus strain ATCC 38327.</title>
        <authorList>
            <consortium name="The Broad Institute Genome Sequencing Platform"/>
            <person name="Russ C."/>
            <person name="Cuomo C."/>
            <person name="Shea T."/>
            <person name="Young S.K."/>
            <person name="Zeng Q."/>
            <person name="Koehrsen M."/>
            <person name="Haas B."/>
            <person name="Borodovsky M."/>
            <person name="Guigo R."/>
            <person name="Alvarado L."/>
            <person name="Berlin A."/>
            <person name="Borenstein D."/>
            <person name="Chen Z."/>
            <person name="Engels R."/>
            <person name="Freedman E."/>
            <person name="Gellesch M."/>
            <person name="Goldberg J."/>
            <person name="Griggs A."/>
            <person name="Gujja S."/>
            <person name="Heiman D."/>
            <person name="Hepburn T."/>
            <person name="Howarth C."/>
            <person name="Jen D."/>
            <person name="Larson L."/>
            <person name="Lewis B."/>
            <person name="Mehta T."/>
            <person name="Park D."/>
            <person name="Pearson M."/>
            <person name="Roberts A."/>
            <person name="Saif S."/>
            <person name="Shenoy N."/>
            <person name="Sisk P."/>
            <person name="Stolte C."/>
            <person name="Sykes S."/>
            <person name="Walk T."/>
            <person name="White J."/>
            <person name="Yandava C."/>
            <person name="Burger G."/>
            <person name="Gray M.W."/>
            <person name="Holland P.W.H."/>
            <person name="King N."/>
            <person name="Lang F.B.F."/>
            <person name="Roger A.J."/>
            <person name="Ruiz-Trillo I."/>
            <person name="Lander E."/>
            <person name="Nusbaum C."/>
        </authorList>
    </citation>
    <scope>NUCLEOTIDE SEQUENCE [LARGE SCALE GENOMIC DNA]</scope>
    <source>
        <strain evidence="3">ATCC 38327</strain>
    </source>
</reference>
<feature type="compositionally biased region" description="Low complexity" evidence="1">
    <location>
        <begin position="134"/>
        <end position="146"/>
    </location>
</feature>
<protein>
    <submittedName>
        <fullName evidence="2">Uncharacterized protein</fullName>
    </submittedName>
</protein>
<evidence type="ECO:0000313" key="2">
    <source>
        <dbReference type="EMBL" id="KNE60702.1"/>
    </source>
</evidence>